<dbReference type="InterPro" id="IPR021241">
    <property type="entry name" value="CsiV"/>
</dbReference>
<sequence>MKRIVNVIALTGLLAIANGAFAASWYKVEVVVFASNSSQALADEYWPHIEDIPEKSRATNLGSTGTGAYQKLAPSSLSLKQAKNALRAKGENRILFHSAWLQPIVKTQNPRPVRIQGGEILDNGMHELEGYIAVGRGRYLHFRPDLYLSRRLNAEESALLKSTPHSDPVANETPAQLSMQNSSTARPTVNAIQLPDILTVNLNQARRMRSKELHYIDHPLMGILVEIKPVK</sequence>
<evidence type="ECO:0000313" key="4">
    <source>
        <dbReference type="Proteomes" id="UP000243469"/>
    </source>
</evidence>
<dbReference type="Proteomes" id="UP000243469">
    <property type="component" value="Unassembled WGS sequence"/>
</dbReference>
<protein>
    <recommendedName>
        <fullName evidence="5">Peptidoglycan-binding protein CsiV</fullName>
    </recommendedName>
</protein>
<name>A0A2G6JK88_NEPCE</name>
<gene>
    <name evidence="3" type="ORF">CSA60_04100</name>
</gene>
<feature type="chain" id="PRO_5013721171" description="Peptidoglycan-binding protein CsiV" evidence="2">
    <location>
        <begin position="23"/>
        <end position="231"/>
    </location>
</feature>
<evidence type="ECO:0008006" key="5">
    <source>
        <dbReference type="Google" id="ProtNLM"/>
    </source>
</evidence>
<feature type="region of interest" description="Disordered" evidence="1">
    <location>
        <begin position="161"/>
        <end position="181"/>
    </location>
</feature>
<accession>A0A2G6JK88</accession>
<proteinExistence type="predicted"/>
<comment type="caution">
    <text evidence="3">The sequence shown here is derived from an EMBL/GenBank/DDBJ whole genome shotgun (WGS) entry which is preliminary data.</text>
</comment>
<dbReference type="Pfam" id="PF10972">
    <property type="entry name" value="CsiV"/>
    <property type="match status" value="1"/>
</dbReference>
<dbReference type="EMBL" id="PDSH01000019">
    <property type="protein sequence ID" value="PIE23818.1"/>
    <property type="molecule type" value="Genomic_DNA"/>
</dbReference>
<evidence type="ECO:0000313" key="3">
    <source>
        <dbReference type="EMBL" id="PIE23818.1"/>
    </source>
</evidence>
<organism evidence="3 4">
    <name type="scientific">Neptuniibacter caesariensis</name>
    <dbReference type="NCBI Taxonomy" id="207954"/>
    <lineage>
        <taxon>Bacteria</taxon>
        <taxon>Pseudomonadati</taxon>
        <taxon>Pseudomonadota</taxon>
        <taxon>Gammaproteobacteria</taxon>
        <taxon>Oceanospirillales</taxon>
        <taxon>Oceanospirillaceae</taxon>
        <taxon>Neptuniibacter</taxon>
    </lineage>
</organism>
<evidence type="ECO:0000256" key="2">
    <source>
        <dbReference type="SAM" id="SignalP"/>
    </source>
</evidence>
<keyword evidence="2" id="KW-0732">Signal</keyword>
<evidence type="ECO:0000256" key="1">
    <source>
        <dbReference type="SAM" id="MobiDB-lite"/>
    </source>
</evidence>
<dbReference type="AlphaFoldDB" id="A0A2G6JK88"/>
<feature type="signal peptide" evidence="2">
    <location>
        <begin position="1"/>
        <end position="22"/>
    </location>
</feature>
<reference evidence="3 4" key="1">
    <citation type="submission" date="2017-10" db="EMBL/GenBank/DDBJ databases">
        <title>Novel microbial diversity and functional potential in the marine mammal oral microbiome.</title>
        <authorList>
            <person name="Dudek N.K."/>
            <person name="Sun C.L."/>
            <person name="Burstein D."/>
            <person name="Kantor R.S."/>
            <person name="Aliaga Goltsman D.S."/>
            <person name="Bik E.M."/>
            <person name="Thomas B.C."/>
            <person name="Banfield J.F."/>
            <person name="Relman D.A."/>
        </authorList>
    </citation>
    <scope>NUCLEOTIDE SEQUENCE [LARGE SCALE GENOMIC DNA]</scope>
    <source>
        <strain evidence="3">DOLJORAL78_47_21</strain>
    </source>
</reference>